<dbReference type="CDD" id="cd02440">
    <property type="entry name" value="AdoMet_MTases"/>
    <property type="match status" value="1"/>
</dbReference>
<evidence type="ECO:0000313" key="2">
    <source>
        <dbReference type="Proteomes" id="UP000636479"/>
    </source>
</evidence>
<proteinExistence type="predicted"/>
<dbReference type="Pfam" id="PF13489">
    <property type="entry name" value="Methyltransf_23"/>
    <property type="match status" value="1"/>
</dbReference>
<dbReference type="Gene3D" id="3.40.50.150">
    <property type="entry name" value="Vaccinia Virus protein VP39"/>
    <property type="match status" value="1"/>
</dbReference>
<accession>A0A8H6T8L6</accession>
<dbReference type="RefSeq" id="XP_037224329.1">
    <property type="nucleotide sequence ID" value="XM_037359234.1"/>
</dbReference>
<evidence type="ECO:0000313" key="1">
    <source>
        <dbReference type="EMBL" id="KAF7312221.1"/>
    </source>
</evidence>
<sequence length="281" mass="30252">MTTPLAEKLASLSGYGPTSSVAQAQYRLDLIAKWPIGHGARVLELGCGQGDTTLALAEAVGATGHVDAVDPARLDYGSPTTLGEAQNTISTGPLGPRIAWIQSEPLKYLKTNPLAQWDVVVLAHSLWYFDSPELILETLRFLASRTQKVCIAEWSLSGINATTHILSALTQAAMECRKPESESNIRTMVAPTRIKELAAQAGLKLVEEALVTPGNGVHDGIWETQLTLGAEFAREVEEFVKDNREKAVILAMRDAVQASMDKIGGIKAVETMDGWVGVFTV</sequence>
<reference evidence="1" key="1">
    <citation type="submission" date="2020-05" db="EMBL/GenBank/DDBJ databases">
        <title>Mycena genomes resolve the evolution of fungal bioluminescence.</title>
        <authorList>
            <person name="Tsai I.J."/>
        </authorList>
    </citation>
    <scope>NUCLEOTIDE SEQUENCE</scope>
    <source>
        <strain evidence="1">171206Taipei</strain>
    </source>
</reference>
<organism evidence="1 2">
    <name type="scientific">Mycena indigotica</name>
    <dbReference type="NCBI Taxonomy" id="2126181"/>
    <lineage>
        <taxon>Eukaryota</taxon>
        <taxon>Fungi</taxon>
        <taxon>Dikarya</taxon>
        <taxon>Basidiomycota</taxon>
        <taxon>Agaricomycotina</taxon>
        <taxon>Agaricomycetes</taxon>
        <taxon>Agaricomycetidae</taxon>
        <taxon>Agaricales</taxon>
        <taxon>Marasmiineae</taxon>
        <taxon>Mycenaceae</taxon>
        <taxon>Mycena</taxon>
    </lineage>
</organism>
<dbReference type="Proteomes" id="UP000636479">
    <property type="component" value="Unassembled WGS sequence"/>
</dbReference>
<dbReference type="InterPro" id="IPR029063">
    <property type="entry name" value="SAM-dependent_MTases_sf"/>
</dbReference>
<dbReference type="OrthoDB" id="8300214at2759"/>
<comment type="caution">
    <text evidence="1">The sequence shown here is derived from an EMBL/GenBank/DDBJ whole genome shotgun (WGS) entry which is preliminary data.</text>
</comment>
<dbReference type="SUPFAM" id="SSF53335">
    <property type="entry name" value="S-adenosyl-L-methionine-dependent methyltransferases"/>
    <property type="match status" value="1"/>
</dbReference>
<dbReference type="AlphaFoldDB" id="A0A8H6T8L6"/>
<dbReference type="GeneID" id="59341750"/>
<name>A0A8H6T8L6_9AGAR</name>
<keyword evidence="2" id="KW-1185">Reference proteome</keyword>
<dbReference type="EMBL" id="JACAZF010000002">
    <property type="protein sequence ID" value="KAF7312221.1"/>
    <property type="molecule type" value="Genomic_DNA"/>
</dbReference>
<protein>
    <submittedName>
        <fullName evidence="1">Methyltransf-25 domain-containing protein</fullName>
    </submittedName>
</protein>
<gene>
    <name evidence="1" type="ORF">MIND_00235100</name>
</gene>